<dbReference type="PROSITE" id="PS50043">
    <property type="entry name" value="HTH_LUXR_2"/>
    <property type="match status" value="1"/>
</dbReference>
<dbReference type="InterPro" id="IPR041617">
    <property type="entry name" value="TPR_MalT"/>
</dbReference>
<accession>A0A402BDE3</accession>
<sequence>MPKTARFTLFWSAQHKLYQLHEYGHLLFEADSASWFIWLTAHSSFSFRGRNGHFNLLKETRNKSGEGYWYAYQRQGTRIVKRYMGRSAELWTTRLEEIGSAFQKAQTCVAASTWHEREKMFTKAIEKTLQAQDAEHAAALIDHYLIERGFGALHDLSTLRNWLEQLPVDILSHYPLICLHYAQILSVSAEPGQPSASTLEQIETLLQMADTWWRTERNLARLGEVYAFRAFLTMRQGMQEQAVAYASQALQWLPLESQQWRGVCLSLLGSRALSCGQLTQATAFLQEALTIWTNLRHPHGTRNCLLLLATVYCEQEVFQHATPCYRRVIQEARELGDREDLIPALLGLAQVAYKQNDLETAEQVAQEAWNASEQWRNQELLLRSTFTLVQIWFLREPRTIVQQRLTALQARFSTRPELFTSLQPLFQTFGLNRDAPQRVIANVESLSSQEQRVLRLLVVELSYLEIARELVVSINTVKTQVNSIYRKLNVHSRREARAVAQQLHLSSTNGQSGLNASSFPNHEIR</sequence>
<dbReference type="OrthoDB" id="135557at2"/>
<feature type="domain" description="HTH luxR-type" evidence="4">
    <location>
        <begin position="439"/>
        <end position="504"/>
    </location>
</feature>
<dbReference type="Gene3D" id="1.25.40.10">
    <property type="entry name" value="Tetratricopeptide repeat domain"/>
    <property type="match status" value="1"/>
</dbReference>
<name>A0A402BDE3_9CHLR</name>
<dbReference type="InterPro" id="IPR036388">
    <property type="entry name" value="WH-like_DNA-bd_sf"/>
</dbReference>
<evidence type="ECO:0000256" key="1">
    <source>
        <dbReference type="ARBA" id="ARBA00023015"/>
    </source>
</evidence>
<dbReference type="PANTHER" id="PTHR44688">
    <property type="entry name" value="DNA-BINDING TRANSCRIPTIONAL ACTIVATOR DEVR_DOSR"/>
    <property type="match status" value="1"/>
</dbReference>
<evidence type="ECO:0000313" key="5">
    <source>
        <dbReference type="EMBL" id="GCE29312.1"/>
    </source>
</evidence>
<evidence type="ECO:0000256" key="2">
    <source>
        <dbReference type="ARBA" id="ARBA00023125"/>
    </source>
</evidence>
<proteinExistence type="predicted"/>
<dbReference type="SUPFAM" id="SSF48452">
    <property type="entry name" value="TPR-like"/>
    <property type="match status" value="1"/>
</dbReference>
<keyword evidence="3" id="KW-0804">Transcription</keyword>
<evidence type="ECO:0000256" key="3">
    <source>
        <dbReference type="ARBA" id="ARBA00023163"/>
    </source>
</evidence>
<dbReference type="CDD" id="cd06170">
    <property type="entry name" value="LuxR_C_like"/>
    <property type="match status" value="1"/>
</dbReference>
<keyword evidence="6" id="KW-1185">Reference proteome</keyword>
<dbReference type="InterPro" id="IPR011990">
    <property type="entry name" value="TPR-like_helical_dom_sf"/>
</dbReference>
<dbReference type="Proteomes" id="UP000287171">
    <property type="component" value="Unassembled WGS sequence"/>
</dbReference>
<dbReference type="Pfam" id="PF17874">
    <property type="entry name" value="TPR_MalT"/>
    <property type="match status" value="1"/>
</dbReference>
<protein>
    <recommendedName>
        <fullName evidence="4">HTH luxR-type domain-containing protein</fullName>
    </recommendedName>
</protein>
<dbReference type="InterPro" id="IPR000792">
    <property type="entry name" value="Tscrpt_reg_LuxR_C"/>
</dbReference>
<dbReference type="SMART" id="SM00421">
    <property type="entry name" value="HTH_LUXR"/>
    <property type="match status" value="1"/>
</dbReference>
<evidence type="ECO:0000259" key="4">
    <source>
        <dbReference type="PROSITE" id="PS50043"/>
    </source>
</evidence>
<dbReference type="Gene3D" id="1.10.10.10">
    <property type="entry name" value="Winged helix-like DNA-binding domain superfamily/Winged helix DNA-binding domain"/>
    <property type="match status" value="1"/>
</dbReference>
<evidence type="ECO:0000313" key="6">
    <source>
        <dbReference type="Proteomes" id="UP000287171"/>
    </source>
</evidence>
<dbReference type="EMBL" id="BIFT01000002">
    <property type="protein sequence ID" value="GCE29312.1"/>
    <property type="molecule type" value="Genomic_DNA"/>
</dbReference>
<keyword evidence="2" id="KW-0238">DNA-binding</keyword>
<dbReference type="GO" id="GO:0006355">
    <property type="term" value="P:regulation of DNA-templated transcription"/>
    <property type="evidence" value="ECO:0007669"/>
    <property type="project" value="InterPro"/>
</dbReference>
<dbReference type="AlphaFoldDB" id="A0A402BDE3"/>
<dbReference type="SUPFAM" id="SSF46894">
    <property type="entry name" value="C-terminal effector domain of the bipartite response regulators"/>
    <property type="match status" value="1"/>
</dbReference>
<comment type="caution">
    <text evidence="5">The sequence shown here is derived from an EMBL/GenBank/DDBJ whole genome shotgun (WGS) entry which is preliminary data.</text>
</comment>
<dbReference type="InterPro" id="IPR016032">
    <property type="entry name" value="Sig_transdc_resp-reg_C-effctor"/>
</dbReference>
<reference evidence="6" key="1">
    <citation type="submission" date="2018-12" db="EMBL/GenBank/DDBJ databases">
        <title>Tengunoibacter tsumagoiensis gen. nov., sp. nov., Dictyobacter kobayashii sp. nov., D. alpinus sp. nov., and D. joshuensis sp. nov. and description of Dictyobacteraceae fam. nov. within the order Ktedonobacterales isolated from Tengu-no-mugimeshi.</title>
        <authorList>
            <person name="Wang C.M."/>
            <person name="Zheng Y."/>
            <person name="Sakai Y."/>
            <person name="Toyoda A."/>
            <person name="Minakuchi Y."/>
            <person name="Abe K."/>
            <person name="Yokota A."/>
            <person name="Yabe S."/>
        </authorList>
    </citation>
    <scope>NUCLEOTIDE SEQUENCE [LARGE SCALE GENOMIC DNA]</scope>
    <source>
        <strain evidence="6">Uno16</strain>
    </source>
</reference>
<dbReference type="Pfam" id="PF00196">
    <property type="entry name" value="GerE"/>
    <property type="match status" value="1"/>
</dbReference>
<keyword evidence="1" id="KW-0805">Transcription regulation</keyword>
<organism evidence="5 6">
    <name type="scientific">Dictyobacter alpinus</name>
    <dbReference type="NCBI Taxonomy" id="2014873"/>
    <lineage>
        <taxon>Bacteria</taxon>
        <taxon>Bacillati</taxon>
        <taxon>Chloroflexota</taxon>
        <taxon>Ktedonobacteria</taxon>
        <taxon>Ktedonobacterales</taxon>
        <taxon>Dictyobacteraceae</taxon>
        <taxon>Dictyobacter</taxon>
    </lineage>
</organism>
<dbReference type="PANTHER" id="PTHR44688:SF16">
    <property type="entry name" value="DNA-BINDING TRANSCRIPTIONAL ACTIVATOR DEVR_DOSR"/>
    <property type="match status" value="1"/>
</dbReference>
<dbReference type="GO" id="GO:0003677">
    <property type="term" value="F:DNA binding"/>
    <property type="evidence" value="ECO:0007669"/>
    <property type="project" value="UniProtKB-KW"/>
</dbReference>
<gene>
    <name evidence="5" type="ORF">KDA_47960</name>
</gene>
<dbReference type="RefSeq" id="WP_126629603.1">
    <property type="nucleotide sequence ID" value="NZ_BIFT01000002.1"/>
</dbReference>